<dbReference type="Gene3D" id="2.60.120.920">
    <property type="match status" value="2"/>
</dbReference>
<organism evidence="2 3">
    <name type="scientific">Haemaphysalis longicornis</name>
    <name type="common">Bush tick</name>
    <dbReference type="NCBI Taxonomy" id="44386"/>
    <lineage>
        <taxon>Eukaryota</taxon>
        <taxon>Metazoa</taxon>
        <taxon>Ecdysozoa</taxon>
        <taxon>Arthropoda</taxon>
        <taxon>Chelicerata</taxon>
        <taxon>Arachnida</taxon>
        <taxon>Acari</taxon>
        <taxon>Parasitiformes</taxon>
        <taxon>Ixodida</taxon>
        <taxon>Ixodoidea</taxon>
        <taxon>Ixodidae</taxon>
        <taxon>Haemaphysalinae</taxon>
        <taxon>Haemaphysalis</taxon>
    </lineage>
</organism>
<dbReference type="InterPro" id="IPR050618">
    <property type="entry name" value="Ubq-SigPath_Reg"/>
</dbReference>
<evidence type="ECO:0000313" key="2">
    <source>
        <dbReference type="EMBL" id="KAH9366480.1"/>
    </source>
</evidence>
<dbReference type="InterPro" id="IPR003877">
    <property type="entry name" value="SPRY_dom"/>
</dbReference>
<sequence length="443" mass="48545">MDLEELTPYGGGALKPSMDMRQLFVDNITVEGDTLCYDAESEGGPGLYVGVEPARPSRAYFEVELIGLGLADLLLGFLCPSSSGTQCWDPALALACCVSQGRQVLLPSQVAGCLRFEGRAVGRIFCNNHTTLCRLSECQSYTPSVACGPGDRIGCGLFFDTTVNFGNWGTAVTFFVTHNGKEVGRSSSFVSGRLHPAVVLRDSGQQVRILGDGRPSSSAIEDAFMCVDSNEEEWLRLHDVHLNGPVLEYSGRGASIVDVGLAQTRSPLNTTSHYYELEILDPGEKCCIAIGLAHKVLVSRLPELGCRPAFCDLDDNLTCSTNMQDYPRHRHPGWNEGSIAYHADDGKVFVGNEVGSKFGPKCQKGDIMGCGILFPREYEEPSDLVDNDCGRLWPAVEDDDDDEYWRDEVRAVVGMFVQVRYRFFFHPQALQLSSSLLQLAKVI</sequence>
<keyword evidence="3" id="KW-1185">Reference proteome</keyword>
<evidence type="ECO:0000313" key="3">
    <source>
        <dbReference type="Proteomes" id="UP000821853"/>
    </source>
</evidence>
<dbReference type="SUPFAM" id="SSF49899">
    <property type="entry name" value="Concanavalin A-like lectins/glucanases"/>
    <property type="match status" value="1"/>
</dbReference>
<dbReference type="InterPro" id="IPR013320">
    <property type="entry name" value="ConA-like_dom_sf"/>
</dbReference>
<protein>
    <recommendedName>
        <fullName evidence="1">SPRY domain-containing protein</fullName>
    </recommendedName>
</protein>
<feature type="domain" description="SPRY" evidence="1">
    <location>
        <begin position="273"/>
        <end position="372"/>
    </location>
</feature>
<name>A0A9J6FVT1_HAELO</name>
<dbReference type="EMBL" id="JABSTR010000004">
    <property type="protein sequence ID" value="KAH9366480.1"/>
    <property type="molecule type" value="Genomic_DNA"/>
</dbReference>
<reference evidence="2 3" key="1">
    <citation type="journal article" date="2020" name="Cell">
        <title>Large-Scale Comparative Analyses of Tick Genomes Elucidate Their Genetic Diversity and Vector Capacities.</title>
        <authorList>
            <consortium name="Tick Genome and Microbiome Consortium (TIGMIC)"/>
            <person name="Jia N."/>
            <person name="Wang J."/>
            <person name="Shi W."/>
            <person name="Du L."/>
            <person name="Sun Y."/>
            <person name="Zhan W."/>
            <person name="Jiang J.F."/>
            <person name="Wang Q."/>
            <person name="Zhang B."/>
            <person name="Ji P."/>
            <person name="Bell-Sakyi L."/>
            <person name="Cui X.M."/>
            <person name="Yuan T.T."/>
            <person name="Jiang B.G."/>
            <person name="Yang W.F."/>
            <person name="Lam T.T."/>
            <person name="Chang Q.C."/>
            <person name="Ding S.J."/>
            <person name="Wang X.J."/>
            <person name="Zhu J.G."/>
            <person name="Ruan X.D."/>
            <person name="Zhao L."/>
            <person name="Wei J.T."/>
            <person name="Ye R.Z."/>
            <person name="Que T.C."/>
            <person name="Du C.H."/>
            <person name="Zhou Y.H."/>
            <person name="Cheng J.X."/>
            <person name="Dai P.F."/>
            <person name="Guo W.B."/>
            <person name="Han X.H."/>
            <person name="Huang E.J."/>
            <person name="Li L.F."/>
            <person name="Wei W."/>
            <person name="Gao Y.C."/>
            <person name="Liu J.Z."/>
            <person name="Shao H.Z."/>
            <person name="Wang X."/>
            <person name="Wang C.C."/>
            <person name="Yang T.C."/>
            <person name="Huo Q.B."/>
            <person name="Li W."/>
            <person name="Chen H.Y."/>
            <person name="Chen S.E."/>
            <person name="Zhou L.G."/>
            <person name="Ni X.B."/>
            <person name="Tian J.H."/>
            <person name="Sheng Y."/>
            <person name="Liu T."/>
            <person name="Pan Y.S."/>
            <person name="Xia L.Y."/>
            <person name="Li J."/>
            <person name="Zhao F."/>
            <person name="Cao W.C."/>
        </authorList>
    </citation>
    <scope>NUCLEOTIDE SEQUENCE [LARGE SCALE GENOMIC DNA]</scope>
    <source>
        <strain evidence="2">HaeL-2018</strain>
    </source>
</reference>
<evidence type="ECO:0000259" key="1">
    <source>
        <dbReference type="Pfam" id="PF00622"/>
    </source>
</evidence>
<dbReference type="InterPro" id="IPR043136">
    <property type="entry name" value="B30.2/SPRY_sf"/>
</dbReference>
<dbReference type="OrthoDB" id="25503at2759"/>
<comment type="caution">
    <text evidence="2">The sequence shown here is derived from an EMBL/GenBank/DDBJ whole genome shotgun (WGS) entry which is preliminary data.</text>
</comment>
<dbReference type="Proteomes" id="UP000821853">
    <property type="component" value="Chromosome 2"/>
</dbReference>
<dbReference type="PANTHER" id="PTHR12864">
    <property type="entry name" value="RAN BINDING PROTEIN 9-RELATED"/>
    <property type="match status" value="1"/>
</dbReference>
<proteinExistence type="predicted"/>
<accession>A0A9J6FVT1</accession>
<dbReference type="OMA" id="EEDDTMM"/>
<dbReference type="AlphaFoldDB" id="A0A9J6FVT1"/>
<dbReference type="VEuPathDB" id="VectorBase:HLOH_041922"/>
<dbReference type="Pfam" id="PF00622">
    <property type="entry name" value="SPRY"/>
    <property type="match status" value="1"/>
</dbReference>
<gene>
    <name evidence="2" type="ORF">HPB48_015274</name>
</gene>